<dbReference type="Proteomes" id="UP000184109">
    <property type="component" value="Unassembled WGS sequence"/>
</dbReference>
<keyword evidence="1" id="KW-0812">Transmembrane</keyword>
<protein>
    <submittedName>
        <fullName evidence="2">Uncharacterized protein</fullName>
    </submittedName>
</protein>
<dbReference type="AlphaFoldDB" id="A0A1M5U5A5"/>
<feature type="transmembrane region" description="Helical" evidence="1">
    <location>
        <begin position="44"/>
        <end position="64"/>
    </location>
</feature>
<feature type="transmembrane region" description="Helical" evidence="1">
    <location>
        <begin position="76"/>
        <end position="95"/>
    </location>
</feature>
<keyword evidence="3" id="KW-1185">Reference proteome</keyword>
<evidence type="ECO:0000313" key="3">
    <source>
        <dbReference type="Proteomes" id="UP000184109"/>
    </source>
</evidence>
<organism evidence="2 3">
    <name type="scientific">Wenyingzhuangia marina</name>
    <dbReference type="NCBI Taxonomy" id="1195760"/>
    <lineage>
        <taxon>Bacteria</taxon>
        <taxon>Pseudomonadati</taxon>
        <taxon>Bacteroidota</taxon>
        <taxon>Flavobacteriia</taxon>
        <taxon>Flavobacteriales</taxon>
        <taxon>Flavobacteriaceae</taxon>
        <taxon>Wenyingzhuangia</taxon>
    </lineage>
</organism>
<feature type="transmembrane region" description="Helical" evidence="1">
    <location>
        <begin position="12"/>
        <end position="32"/>
    </location>
</feature>
<evidence type="ECO:0000256" key="1">
    <source>
        <dbReference type="SAM" id="Phobius"/>
    </source>
</evidence>
<evidence type="ECO:0000313" key="2">
    <source>
        <dbReference type="EMBL" id="SHH58144.1"/>
    </source>
</evidence>
<sequence length="115" mass="13748">MKKQILQDFKRLKILLIIATIIQISYLVILITTHDFFETINNEYSIDKIISIISYTIIAILLWYEWKIIISEKKEKISNTFMLLFLGIIGMWLWYPNKRELDKIAEDITAKHNKD</sequence>
<gene>
    <name evidence="2" type="ORF">SAMN05444281_1041</name>
</gene>
<accession>A0A1M5U5A5</accession>
<name>A0A1M5U5A5_9FLAO</name>
<proteinExistence type="predicted"/>
<keyword evidence="1" id="KW-1133">Transmembrane helix</keyword>
<keyword evidence="1" id="KW-0472">Membrane</keyword>
<dbReference type="EMBL" id="FQXQ01000002">
    <property type="protein sequence ID" value="SHH58144.1"/>
    <property type="molecule type" value="Genomic_DNA"/>
</dbReference>
<reference evidence="3" key="1">
    <citation type="submission" date="2016-11" db="EMBL/GenBank/DDBJ databases">
        <authorList>
            <person name="Varghese N."/>
            <person name="Submissions S."/>
        </authorList>
    </citation>
    <scope>NUCLEOTIDE SEQUENCE [LARGE SCALE GENOMIC DNA]</scope>
    <source>
        <strain evidence="3">DSM 100572</strain>
    </source>
</reference>
<dbReference type="STRING" id="1195760.SAMN05444281_1041"/>